<organism evidence="13 14">
    <name type="scientific">Ancylobacter rudongensis</name>
    <dbReference type="NCBI Taxonomy" id="177413"/>
    <lineage>
        <taxon>Bacteria</taxon>
        <taxon>Pseudomonadati</taxon>
        <taxon>Pseudomonadota</taxon>
        <taxon>Alphaproteobacteria</taxon>
        <taxon>Hyphomicrobiales</taxon>
        <taxon>Xanthobacteraceae</taxon>
        <taxon>Ancylobacter</taxon>
    </lineage>
</organism>
<reference evidence="14" key="1">
    <citation type="submission" date="2016-10" db="EMBL/GenBank/DDBJ databases">
        <authorList>
            <person name="Varghese N."/>
            <person name="Submissions S."/>
        </authorList>
    </citation>
    <scope>NUCLEOTIDE SEQUENCE [LARGE SCALE GENOMIC DNA]</scope>
    <source>
        <strain evidence="14">CGMCC 1.1761</strain>
    </source>
</reference>
<dbReference type="InterPro" id="IPR036640">
    <property type="entry name" value="ABC1_TM_sf"/>
</dbReference>
<dbReference type="Pfam" id="PF00005">
    <property type="entry name" value="ABC_tran"/>
    <property type="match status" value="1"/>
</dbReference>
<dbReference type="PROSITE" id="PS50893">
    <property type="entry name" value="ABC_TRANSPORTER_2"/>
    <property type="match status" value="1"/>
</dbReference>
<sequence length="573" mass="59884">MAVPPVARALSSCRPAFLAVGAFSAVINLLMLAGSLYMLQVYDRVLSSRSVPTLIGLSLLLLAAYALQGYLDAVRVKMLARIGARFDEQVSPLAFAAARRLSLAGRRADEALQPIRDLDQIRGFLASLGPTALFDMPWMPLFFAGCFLLHPWLGLLALGGGVLIVALTLLTERASRSALKAQSASRAAREALAEACRRNAEAVTAMGMGGAFGGKWREANQRHVGGWLAAADVTGASGAFAKVFRMVLQSAVLGLGAYLAIHDQISGGAMIAASIMTSRALAPIEIAVANWKGFIAARLGRRRLAELLDAPSMAAREPTPLPAPAATLTADALVVAAPGRTAPIVTGVTLRLEAGQGLGVIGPSASGKSTLVRALVGVWPALKGEVRLDGARLDQWAPDALGRHVGYLPQDVELFDGTVAENIARFVANATGEDILAAARAAGAHELILRLEQGYDTRIGEGGMALSGGQRQRIGLARALYGSPFLVVLDEPNSNLDTEGDAALTRAVQGVRARGGIVIVVTHRQSAIAGLDRLALMAEGRLQAIGPTEEVLAKLARESRVADLPGLKPAVAS</sequence>
<dbReference type="NCBIfam" id="TIGR01842">
    <property type="entry name" value="type_I_sec_PrtD"/>
    <property type="match status" value="1"/>
</dbReference>
<dbReference type="SMART" id="SM00382">
    <property type="entry name" value="AAA"/>
    <property type="match status" value="1"/>
</dbReference>
<dbReference type="Proteomes" id="UP000198889">
    <property type="component" value="Unassembled WGS sequence"/>
</dbReference>
<keyword evidence="4" id="KW-1003">Cell membrane</keyword>
<keyword evidence="14" id="KW-1185">Reference proteome</keyword>
<evidence type="ECO:0000256" key="4">
    <source>
        <dbReference type="ARBA" id="ARBA00022475"/>
    </source>
</evidence>
<gene>
    <name evidence="13" type="ORF">SAMN05660859_2353</name>
</gene>
<comment type="subcellular location">
    <subcellularLocation>
        <location evidence="1">Cell membrane</location>
        <topology evidence="1">Multi-pass membrane protein</topology>
    </subcellularLocation>
</comment>
<dbReference type="SUPFAM" id="SSF90123">
    <property type="entry name" value="ABC transporter transmembrane region"/>
    <property type="match status" value="1"/>
</dbReference>
<evidence type="ECO:0000256" key="3">
    <source>
        <dbReference type="ARBA" id="ARBA00022448"/>
    </source>
</evidence>
<dbReference type="RefSeq" id="WP_091439594.1">
    <property type="nucleotide sequence ID" value="NZ_FMTP01000003.1"/>
</dbReference>
<evidence type="ECO:0000256" key="9">
    <source>
        <dbReference type="ARBA" id="ARBA00023136"/>
    </source>
</evidence>
<evidence type="ECO:0000256" key="6">
    <source>
        <dbReference type="ARBA" id="ARBA00022741"/>
    </source>
</evidence>
<dbReference type="GO" id="GO:0034040">
    <property type="term" value="F:ATPase-coupled lipid transmembrane transporter activity"/>
    <property type="evidence" value="ECO:0007669"/>
    <property type="project" value="TreeGrafter"/>
</dbReference>
<dbReference type="STRING" id="177413.SAMN05660859_2353"/>
<dbReference type="InterPro" id="IPR011527">
    <property type="entry name" value="ABC1_TM_dom"/>
</dbReference>
<evidence type="ECO:0000313" key="13">
    <source>
        <dbReference type="EMBL" id="SCW70640.1"/>
    </source>
</evidence>
<proteinExistence type="inferred from homology"/>
<evidence type="ECO:0000259" key="11">
    <source>
        <dbReference type="PROSITE" id="PS50893"/>
    </source>
</evidence>
<evidence type="ECO:0000256" key="10">
    <source>
        <dbReference type="SAM" id="Phobius"/>
    </source>
</evidence>
<comment type="similarity">
    <text evidence="2">Belongs to the ABC transporter superfamily.</text>
</comment>
<dbReference type="Gene3D" id="1.20.1560.10">
    <property type="entry name" value="ABC transporter type 1, transmembrane domain"/>
    <property type="match status" value="1"/>
</dbReference>
<feature type="domain" description="ABC transporter" evidence="11">
    <location>
        <begin position="328"/>
        <end position="564"/>
    </location>
</feature>
<dbReference type="InterPro" id="IPR027417">
    <property type="entry name" value="P-loop_NTPase"/>
</dbReference>
<dbReference type="EMBL" id="FMTP01000003">
    <property type="protein sequence ID" value="SCW70640.1"/>
    <property type="molecule type" value="Genomic_DNA"/>
</dbReference>
<dbReference type="GO" id="GO:0005524">
    <property type="term" value="F:ATP binding"/>
    <property type="evidence" value="ECO:0007669"/>
    <property type="project" value="UniProtKB-KW"/>
</dbReference>
<dbReference type="InterPro" id="IPR003593">
    <property type="entry name" value="AAA+_ATPase"/>
</dbReference>
<evidence type="ECO:0000256" key="2">
    <source>
        <dbReference type="ARBA" id="ARBA00005417"/>
    </source>
</evidence>
<evidence type="ECO:0000259" key="12">
    <source>
        <dbReference type="PROSITE" id="PS50929"/>
    </source>
</evidence>
<dbReference type="GO" id="GO:0005886">
    <property type="term" value="C:plasma membrane"/>
    <property type="evidence" value="ECO:0007669"/>
    <property type="project" value="UniProtKB-SubCell"/>
</dbReference>
<keyword evidence="7 13" id="KW-0067">ATP-binding</keyword>
<dbReference type="PROSITE" id="PS00211">
    <property type="entry name" value="ABC_TRANSPORTER_1"/>
    <property type="match status" value="1"/>
</dbReference>
<name>A0A1G4SN98_9HYPH</name>
<evidence type="ECO:0000313" key="14">
    <source>
        <dbReference type="Proteomes" id="UP000198889"/>
    </source>
</evidence>
<dbReference type="GO" id="GO:0140359">
    <property type="term" value="F:ABC-type transporter activity"/>
    <property type="evidence" value="ECO:0007669"/>
    <property type="project" value="InterPro"/>
</dbReference>
<evidence type="ECO:0000256" key="8">
    <source>
        <dbReference type="ARBA" id="ARBA00022989"/>
    </source>
</evidence>
<evidence type="ECO:0000256" key="7">
    <source>
        <dbReference type="ARBA" id="ARBA00022840"/>
    </source>
</evidence>
<keyword evidence="3" id="KW-0813">Transport</keyword>
<keyword evidence="5 10" id="KW-0812">Transmembrane</keyword>
<dbReference type="InterPro" id="IPR003439">
    <property type="entry name" value="ABC_transporter-like_ATP-bd"/>
</dbReference>
<feature type="transmembrane region" description="Helical" evidence="10">
    <location>
        <begin position="51"/>
        <end position="71"/>
    </location>
</feature>
<dbReference type="Pfam" id="PF00664">
    <property type="entry name" value="ABC_membrane"/>
    <property type="match status" value="1"/>
</dbReference>
<dbReference type="PANTHER" id="PTHR24221:SF248">
    <property type="entry name" value="ABC TRANSPORTER TRANSMEMBRANE REGION"/>
    <property type="match status" value="1"/>
</dbReference>
<feature type="transmembrane region" description="Helical" evidence="10">
    <location>
        <begin position="16"/>
        <end position="39"/>
    </location>
</feature>
<dbReference type="Gene3D" id="3.40.50.300">
    <property type="entry name" value="P-loop containing nucleotide triphosphate hydrolases"/>
    <property type="match status" value="1"/>
</dbReference>
<evidence type="ECO:0000256" key="5">
    <source>
        <dbReference type="ARBA" id="ARBA00022692"/>
    </source>
</evidence>
<dbReference type="FunFam" id="3.40.50.300:FF:001444">
    <property type="entry name" value="ABC transporter ATP-binding protein"/>
    <property type="match status" value="1"/>
</dbReference>
<dbReference type="AlphaFoldDB" id="A0A1G4SN98"/>
<keyword evidence="8 10" id="KW-1133">Transmembrane helix</keyword>
<dbReference type="GO" id="GO:0030253">
    <property type="term" value="P:protein secretion by the type I secretion system"/>
    <property type="evidence" value="ECO:0007669"/>
    <property type="project" value="InterPro"/>
</dbReference>
<keyword evidence="9 10" id="KW-0472">Membrane</keyword>
<dbReference type="InterPro" id="IPR039421">
    <property type="entry name" value="Type_1_exporter"/>
</dbReference>
<dbReference type="GO" id="GO:0016887">
    <property type="term" value="F:ATP hydrolysis activity"/>
    <property type="evidence" value="ECO:0007669"/>
    <property type="project" value="InterPro"/>
</dbReference>
<feature type="domain" description="ABC transmembrane type-1" evidence="12">
    <location>
        <begin position="18"/>
        <end position="296"/>
    </location>
</feature>
<protein>
    <submittedName>
        <fullName evidence="13">ATP-binding cassette, subfamily C</fullName>
    </submittedName>
</protein>
<dbReference type="PANTHER" id="PTHR24221">
    <property type="entry name" value="ATP-BINDING CASSETTE SUB-FAMILY B"/>
    <property type="match status" value="1"/>
</dbReference>
<accession>A0A1G4SN98</accession>
<dbReference type="SUPFAM" id="SSF52540">
    <property type="entry name" value="P-loop containing nucleoside triphosphate hydrolases"/>
    <property type="match status" value="1"/>
</dbReference>
<dbReference type="GO" id="GO:0030256">
    <property type="term" value="C:type I protein secretion system complex"/>
    <property type="evidence" value="ECO:0007669"/>
    <property type="project" value="InterPro"/>
</dbReference>
<dbReference type="InterPro" id="IPR017871">
    <property type="entry name" value="ABC_transporter-like_CS"/>
</dbReference>
<evidence type="ECO:0000256" key="1">
    <source>
        <dbReference type="ARBA" id="ARBA00004651"/>
    </source>
</evidence>
<keyword evidence="6" id="KW-0547">Nucleotide-binding</keyword>
<dbReference type="InterPro" id="IPR010128">
    <property type="entry name" value="ATPase_T1SS_PrtD-like"/>
</dbReference>
<feature type="transmembrane region" description="Helical" evidence="10">
    <location>
        <begin position="141"/>
        <end position="170"/>
    </location>
</feature>
<dbReference type="PROSITE" id="PS50929">
    <property type="entry name" value="ABC_TM1F"/>
    <property type="match status" value="1"/>
</dbReference>